<keyword evidence="4" id="KW-1185">Reference proteome</keyword>
<dbReference type="RefSeq" id="WP_014427673.1">
    <property type="nucleotide sequence ID" value="NC_017075.1"/>
</dbReference>
<dbReference type="KEGG" id="rge:RGE_14630"/>
<feature type="domain" description="HAMP" evidence="2">
    <location>
        <begin position="338"/>
        <end position="390"/>
    </location>
</feature>
<name>I0HP67_RUBGI</name>
<dbReference type="GO" id="GO:0007165">
    <property type="term" value="P:signal transduction"/>
    <property type="evidence" value="ECO:0007669"/>
    <property type="project" value="InterPro"/>
</dbReference>
<dbReference type="GO" id="GO:0016301">
    <property type="term" value="F:kinase activity"/>
    <property type="evidence" value="ECO:0007669"/>
    <property type="project" value="UniProtKB-KW"/>
</dbReference>
<dbReference type="eggNOG" id="COG3850">
    <property type="taxonomic scope" value="Bacteria"/>
</dbReference>
<gene>
    <name evidence="3" type="ordered locus">RGE_14630</name>
</gene>
<dbReference type="PATRIC" id="fig|983917.3.peg.1429"/>
<dbReference type="EMBL" id="AP012320">
    <property type="protein sequence ID" value="BAL94804.1"/>
    <property type="molecule type" value="Genomic_DNA"/>
</dbReference>
<dbReference type="PANTHER" id="PTHR43156:SF9">
    <property type="entry name" value="HAMP DOMAIN-CONTAINING PROTEIN"/>
    <property type="match status" value="1"/>
</dbReference>
<dbReference type="SMART" id="SM00331">
    <property type="entry name" value="PP2C_SIG"/>
    <property type="match status" value="1"/>
</dbReference>
<dbReference type="eggNOG" id="COG2208">
    <property type="taxonomic scope" value="Bacteria"/>
</dbReference>
<dbReference type="AlphaFoldDB" id="I0HP67"/>
<dbReference type="Pfam" id="PF07228">
    <property type="entry name" value="SpoIIE"/>
    <property type="match status" value="1"/>
</dbReference>
<evidence type="ECO:0000256" key="1">
    <source>
        <dbReference type="ARBA" id="ARBA00022801"/>
    </source>
</evidence>
<dbReference type="SMART" id="SM00304">
    <property type="entry name" value="HAMP"/>
    <property type="match status" value="1"/>
</dbReference>
<dbReference type="GO" id="GO:0016791">
    <property type="term" value="F:phosphatase activity"/>
    <property type="evidence" value="ECO:0007669"/>
    <property type="project" value="TreeGrafter"/>
</dbReference>
<dbReference type="PROSITE" id="PS50885">
    <property type="entry name" value="HAMP"/>
    <property type="match status" value="1"/>
</dbReference>
<dbReference type="HOGENOM" id="CLU_026432_0_0_4"/>
<sequence>MATWGFGLRAKSILALVAACLLALLPASLLGWQLVEGVRDYFGEAYARNYTQLKREQILGLLDRELALAKRLAGSQLTRQWLADEDAPAKKTLALREAEAFRLDLHDHAYFIASGISGHFFFNDDSKPFSAQPRYTLDAAKAEDSWFFATLRRPEDYNINVNVDVPLQITMVWFNVVIRDRDRAIGVAGAGLNLREFLAEFINTEEAGVTPIILARSGAIQAHRDTKLISTNQAGSTARAEQTLAGQLADAVDRAELGRAMENAAARPGQVASFWATLDGRRQLLALSYVPELKWYVVTAVDLKTAQVLDGDWLRTAVLVVVGTLALLLTAFALAVHRLVIHPLRRLHRSATAISHGDFQVSVPADGRDEIADLGRAFATMAEKVRAYTENLEREVQERTQALEAANRDMRAAHQKISDSIDYASLIQRAILPARQLTQQLGEHHFVLWRPRDVVGGDFYVFRADGPRYLIGVVDCAGHGVPGALMTMLARAALDHAMSEAGIASPAEVLRRTDAAMRAMLQDTPLPRAIATNMDAGLVCVDLENRRMVYAGAKIPLFWSDGETLASVPGGRRAIGDRRQGEYSDEVVPLRPGTTYTLVTDGYLDQSGGELGYGFGNARFASLLREVARRPLREQAQALEQALGEYQGEHSQRDDITILSFRFD</sequence>
<dbReference type="PANTHER" id="PTHR43156">
    <property type="entry name" value="STAGE II SPORULATION PROTEIN E-RELATED"/>
    <property type="match status" value="1"/>
</dbReference>
<evidence type="ECO:0000313" key="3">
    <source>
        <dbReference type="EMBL" id="BAL94804.1"/>
    </source>
</evidence>
<dbReference type="InterPro" id="IPR001932">
    <property type="entry name" value="PPM-type_phosphatase-like_dom"/>
</dbReference>
<protein>
    <submittedName>
        <fullName evidence="3">Putative sensor kinase</fullName>
    </submittedName>
</protein>
<dbReference type="STRING" id="983917.RGE_14630"/>
<dbReference type="CDD" id="cd06225">
    <property type="entry name" value="HAMP"/>
    <property type="match status" value="1"/>
</dbReference>
<dbReference type="Proteomes" id="UP000007883">
    <property type="component" value="Chromosome"/>
</dbReference>
<reference evidence="3 4" key="1">
    <citation type="journal article" date="2012" name="J. Bacteriol.">
        <title>Complete genome sequence of phototrophic betaproteobacterium Rubrivivax gelatinosus IL144.</title>
        <authorList>
            <person name="Nagashima S."/>
            <person name="Kamimura A."/>
            <person name="Shimizu T."/>
            <person name="Nakamura-isaki S."/>
            <person name="Aono E."/>
            <person name="Sakamoto K."/>
            <person name="Ichikawa N."/>
            <person name="Nakazawa H."/>
            <person name="Sekine M."/>
            <person name="Yamazaki S."/>
            <person name="Fujita N."/>
            <person name="Shimada K."/>
            <person name="Hanada S."/>
            <person name="Nagashima K.V.P."/>
        </authorList>
    </citation>
    <scope>NUCLEOTIDE SEQUENCE [LARGE SCALE GENOMIC DNA]</scope>
    <source>
        <strain evidence="4">NBRC 100245 / IL144</strain>
    </source>
</reference>
<keyword evidence="3" id="KW-0418">Kinase</keyword>
<keyword evidence="1" id="KW-0378">Hydrolase</keyword>
<evidence type="ECO:0000313" key="4">
    <source>
        <dbReference type="Proteomes" id="UP000007883"/>
    </source>
</evidence>
<dbReference type="GO" id="GO:0016020">
    <property type="term" value="C:membrane"/>
    <property type="evidence" value="ECO:0007669"/>
    <property type="project" value="InterPro"/>
</dbReference>
<dbReference type="InterPro" id="IPR036457">
    <property type="entry name" value="PPM-type-like_dom_sf"/>
</dbReference>
<dbReference type="NCBIfam" id="NF038263">
    <property type="entry name" value="prot_phos_SiaA"/>
    <property type="match status" value="1"/>
</dbReference>
<dbReference type="InterPro" id="IPR003660">
    <property type="entry name" value="HAMP_dom"/>
</dbReference>
<proteinExistence type="predicted"/>
<organism evidence="3 4">
    <name type="scientific">Rubrivivax gelatinosus (strain NBRC 100245 / IL144)</name>
    <dbReference type="NCBI Taxonomy" id="983917"/>
    <lineage>
        <taxon>Bacteria</taxon>
        <taxon>Pseudomonadati</taxon>
        <taxon>Pseudomonadota</taxon>
        <taxon>Betaproteobacteria</taxon>
        <taxon>Burkholderiales</taxon>
        <taxon>Sphaerotilaceae</taxon>
        <taxon>Rubrivivax</taxon>
    </lineage>
</organism>
<dbReference type="Pfam" id="PF00672">
    <property type="entry name" value="HAMP"/>
    <property type="match status" value="1"/>
</dbReference>
<dbReference type="Gene3D" id="6.10.340.10">
    <property type="match status" value="1"/>
</dbReference>
<accession>I0HP67</accession>
<dbReference type="SUPFAM" id="SSF158472">
    <property type="entry name" value="HAMP domain-like"/>
    <property type="match status" value="1"/>
</dbReference>
<dbReference type="Gene3D" id="3.30.450.20">
    <property type="entry name" value="PAS domain"/>
    <property type="match status" value="1"/>
</dbReference>
<dbReference type="Gene3D" id="3.60.40.10">
    <property type="entry name" value="PPM-type phosphatase domain"/>
    <property type="match status" value="1"/>
</dbReference>
<dbReference type="InterPro" id="IPR052016">
    <property type="entry name" value="Bact_Sigma-Reg"/>
</dbReference>
<keyword evidence="3" id="KW-0808">Transferase</keyword>
<evidence type="ECO:0000259" key="2">
    <source>
        <dbReference type="PROSITE" id="PS50885"/>
    </source>
</evidence>